<dbReference type="Gramene" id="Pp3c8_5571V3.1">
    <property type="protein sequence ID" value="Pp3c8_5571V3.1"/>
    <property type="gene ID" value="Pp3c8_5571"/>
</dbReference>
<protein>
    <submittedName>
        <fullName evidence="2 3">Uncharacterized protein</fullName>
    </submittedName>
</protein>
<organism evidence="2">
    <name type="scientific">Physcomitrium patens</name>
    <name type="common">Spreading-leaved earth moss</name>
    <name type="synonym">Physcomitrella patens</name>
    <dbReference type="NCBI Taxonomy" id="3218"/>
    <lineage>
        <taxon>Eukaryota</taxon>
        <taxon>Viridiplantae</taxon>
        <taxon>Streptophyta</taxon>
        <taxon>Embryophyta</taxon>
        <taxon>Bryophyta</taxon>
        <taxon>Bryophytina</taxon>
        <taxon>Bryopsida</taxon>
        <taxon>Funariidae</taxon>
        <taxon>Funariales</taxon>
        <taxon>Funariaceae</taxon>
        <taxon>Physcomitrium</taxon>
    </lineage>
</organism>
<feature type="compositionally biased region" description="Low complexity" evidence="1">
    <location>
        <begin position="179"/>
        <end position="192"/>
    </location>
</feature>
<keyword evidence="4" id="KW-1185">Reference proteome</keyword>
<dbReference type="EnsemblPlants" id="Pp3c8_5571V3.1">
    <property type="protein sequence ID" value="Pp3c8_5571V3.1"/>
    <property type="gene ID" value="Pp3c8_5571"/>
</dbReference>
<feature type="region of interest" description="Disordered" evidence="1">
    <location>
        <begin position="21"/>
        <end position="127"/>
    </location>
</feature>
<feature type="compositionally biased region" description="Low complexity" evidence="1">
    <location>
        <begin position="239"/>
        <end position="256"/>
    </location>
</feature>
<evidence type="ECO:0000313" key="4">
    <source>
        <dbReference type="Proteomes" id="UP000006727"/>
    </source>
</evidence>
<evidence type="ECO:0000256" key="1">
    <source>
        <dbReference type="SAM" id="MobiDB-lite"/>
    </source>
</evidence>
<accession>A0A2K1K690</accession>
<name>A0A2K1K690_PHYPA</name>
<sequence>MGPATPRDRAAHVTLHCAITLGGTTRPVPPTAAADPTTKDALFASPLPPPPNQSRAPTNKEILRDLATTSDPHKRPHARLPPVESRGAFILPFRYTNPPPQDSHTTAALRSARSPHHRPITTPRTRPLSATAFASSAPSNIPQAPGDRRIPVVVAHPVHGAGPPATPSRPQTLSTIPDLNPAPLLAPNTTPNSPNDPHATTQPSHTFRAEVLTSGGGHGARRSTSDTCALLQGMRIRETTQTQTRTTSSRGGYEER</sequence>
<reference evidence="2 4" key="2">
    <citation type="journal article" date="2018" name="Plant J.">
        <title>The Physcomitrella patens chromosome-scale assembly reveals moss genome structure and evolution.</title>
        <authorList>
            <person name="Lang D."/>
            <person name="Ullrich K.K."/>
            <person name="Murat F."/>
            <person name="Fuchs J."/>
            <person name="Jenkins J."/>
            <person name="Haas F.B."/>
            <person name="Piednoel M."/>
            <person name="Gundlach H."/>
            <person name="Van Bel M."/>
            <person name="Meyberg R."/>
            <person name="Vives C."/>
            <person name="Morata J."/>
            <person name="Symeonidi A."/>
            <person name="Hiss M."/>
            <person name="Muchero W."/>
            <person name="Kamisugi Y."/>
            <person name="Saleh O."/>
            <person name="Blanc G."/>
            <person name="Decker E.L."/>
            <person name="van Gessel N."/>
            <person name="Grimwood J."/>
            <person name="Hayes R.D."/>
            <person name="Graham S.W."/>
            <person name="Gunter L.E."/>
            <person name="McDaniel S.F."/>
            <person name="Hoernstein S.N.W."/>
            <person name="Larsson A."/>
            <person name="Li F.W."/>
            <person name="Perroud P.F."/>
            <person name="Phillips J."/>
            <person name="Ranjan P."/>
            <person name="Rokshar D.S."/>
            <person name="Rothfels C.J."/>
            <person name="Schneider L."/>
            <person name="Shu S."/>
            <person name="Stevenson D.W."/>
            <person name="Thummler F."/>
            <person name="Tillich M."/>
            <person name="Villarreal Aguilar J.C."/>
            <person name="Widiez T."/>
            <person name="Wong G.K."/>
            <person name="Wymore A."/>
            <person name="Zhang Y."/>
            <person name="Zimmer A.D."/>
            <person name="Quatrano R.S."/>
            <person name="Mayer K.F.X."/>
            <person name="Goodstein D."/>
            <person name="Casacuberta J.M."/>
            <person name="Vandepoele K."/>
            <person name="Reski R."/>
            <person name="Cuming A.C."/>
            <person name="Tuskan G.A."/>
            <person name="Maumus F."/>
            <person name="Salse J."/>
            <person name="Schmutz J."/>
            <person name="Rensing S.A."/>
        </authorList>
    </citation>
    <scope>NUCLEOTIDE SEQUENCE [LARGE SCALE GENOMIC DNA]</scope>
    <source>
        <strain evidence="3 4">cv. Gransden 2004</strain>
    </source>
</reference>
<dbReference type="AlphaFoldDB" id="A0A2K1K690"/>
<reference evidence="3" key="3">
    <citation type="submission" date="2020-12" db="UniProtKB">
        <authorList>
            <consortium name="EnsemblPlants"/>
        </authorList>
    </citation>
    <scope>IDENTIFICATION</scope>
</reference>
<dbReference type="Proteomes" id="UP000006727">
    <property type="component" value="Chromosome 8"/>
</dbReference>
<gene>
    <name evidence="2" type="ORF">PHYPA_011187</name>
</gene>
<evidence type="ECO:0000313" key="2">
    <source>
        <dbReference type="EMBL" id="PNR49291.1"/>
    </source>
</evidence>
<feature type="region of interest" description="Disordered" evidence="1">
    <location>
        <begin position="157"/>
        <end position="256"/>
    </location>
</feature>
<proteinExistence type="predicted"/>
<feature type="compositionally biased region" description="Polar residues" evidence="1">
    <location>
        <begin position="168"/>
        <end position="177"/>
    </location>
</feature>
<feature type="compositionally biased region" description="Polar residues" evidence="1">
    <location>
        <begin position="193"/>
        <end position="205"/>
    </location>
</feature>
<evidence type="ECO:0000313" key="3">
    <source>
        <dbReference type="EnsemblPlants" id="Pp3c8_5571V3.1"/>
    </source>
</evidence>
<dbReference type="InParanoid" id="A0A2K1K690"/>
<feature type="compositionally biased region" description="Low complexity" evidence="1">
    <location>
        <begin position="31"/>
        <end position="41"/>
    </location>
</feature>
<dbReference type="EMBL" id="ABEU02000008">
    <property type="protein sequence ID" value="PNR49291.1"/>
    <property type="molecule type" value="Genomic_DNA"/>
</dbReference>
<reference evidence="2 4" key="1">
    <citation type="journal article" date="2008" name="Science">
        <title>The Physcomitrella genome reveals evolutionary insights into the conquest of land by plants.</title>
        <authorList>
            <person name="Rensing S."/>
            <person name="Lang D."/>
            <person name="Zimmer A."/>
            <person name="Terry A."/>
            <person name="Salamov A."/>
            <person name="Shapiro H."/>
            <person name="Nishiyama T."/>
            <person name="Perroud P.-F."/>
            <person name="Lindquist E."/>
            <person name="Kamisugi Y."/>
            <person name="Tanahashi T."/>
            <person name="Sakakibara K."/>
            <person name="Fujita T."/>
            <person name="Oishi K."/>
            <person name="Shin-I T."/>
            <person name="Kuroki Y."/>
            <person name="Toyoda A."/>
            <person name="Suzuki Y."/>
            <person name="Hashimoto A."/>
            <person name="Yamaguchi K."/>
            <person name="Sugano A."/>
            <person name="Kohara Y."/>
            <person name="Fujiyama A."/>
            <person name="Anterola A."/>
            <person name="Aoki S."/>
            <person name="Ashton N."/>
            <person name="Barbazuk W.B."/>
            <person name="Barker E."/>
            <person name="Bennetzen J."/>
            <person name="Bezanilla M."/>
            <person name="Blankenship R."/>
            <person name="Cho S.H."/>
            <person name="Dutcher S."/>
            <person name="Estelle M."/>
            <person name="Fawcett J.A."/>
            <person name="Gundlach H."/>
            <person name="Hanada K."/>
            <person name="Heyl A."/>
            <person name="Hicks K.A."/>
            <person name="Hugh J."/>
            <person name="Lohr M."/>
            <person name="Mayer K."/>
            <person name="Melkozernov A."/>
            <person name="Murata T."/>
            <person name="Nelson D."/>
            <person name="Pils B."/>
            <person name="Prigge M."/>
            <person name="Reiss B."/>
            <person name="Renner T."/>
            <person name="Rombauts S."/>
            <person name="Rushton P."/>
            <person name="Sanderfoot A."/>
            <person name="Schween G."/>
            <person name="Shiu S.-H."/>
            <person name="Stueber K."/>
            <person name="Theodoulou F.L."/>
            <person name="Tu H."/>
            <person name="Van de Peer Y."/>
            <person name="Verrier P.J."/>
            <person name="Waters E."/>
            <person name="Wood A."/>
            <person name="Yang L."/>
            <person name="Cove D."/>
            <person name="Cuming A."/>
            <person name="Hasebe M."/>
            <person name="Lucas S."/>
            <person name="Mishler D.B."/>
            <person name="Reski R."/>
            <person name="Grigoriev I."/>
            <person name="Quatrano R.S."/>
            <person name="Boore J.L."/>
        </authorList>
    </citation>
    <scope>NUCLEOTIDE SEQUENCE [LARGE SCALE GENOMIC DNA]</scope>
    <source>
        <strain evidence="3 4">cv. Gransden 2004</strain>
    </source>
</reference>